<keyword evidence="3" id="KW-1185">Reference proteome</keyword>
<dbReference type="PANTHER" id="PTHR34491:SF82">
    <property type="entry name" value="CHROMOSOME UNDETERMINED SCAFFOLD_21, WHOLE GENOME SHOTGUN SEQUENCE"/>
    <property type="match status" value="1"/>
</dbReference>
<feature type="region of interest" description="Disordered" evidence="1">
    <location>
        <begin position="301"/>
        <end position="512"/>
    </location>
</feature>
<protein>
    <submittedName>
        <fullName evidence="2">Uncharacterized protein</fullName>
    </submittedName>
</protein>
<gene>
    <name evidence="2" type="ORF">niasHS_005255</name>
</gene>
<dbReference type="Proteomes" id="UP001620645">
    <property type="component" value="Unassembled WGS sequence"/>
</dbReference>
<dbReference type="EMBL" id="JBICCN010000117">
    <property type="protein sequence ID" value="KAL3092831.1"/>
    <property type="molecule type" value="Genomic_DNA"/>
</dbReference>
<sequence length="1282" mass="148535">MAPRKQNEQLLDEIQKANHVEEAQNNLRKHKMDSDDDVKLLDSQSSHAEERPALKKRGRKSRWEKLLEDVNNAKKANPAEVEVAEVEEHKAANVFDYPTIFWKLARPKYGVFTFMCNDCRNENFKRGDKRFLLNTGSGQEKLEFTQTFCQDCAKLNFDCTDLIMKHQKKDDVPQKNGGRNTYFKTENNTPGFVGNKTNKFKVHLPKKLVFDGPGWMVGMSGIIYPNSWATVGTLERQYVVVHLRDGRKFRFRVPRGSFLSPQQLERGMHHGIIAEMERLLTRKRSIQYPDEGEILDMEVVEEEETGEAPVNPLKNRTKLDQLSMKYERDKKEREEEDKRRQQREEQQRKQQEEQQRKQQEDQQKKQREEQQKKQREEQQKKQREEQQRKQREEQQRKQKEEQQGKQREKEQEKAKKSEAERLANEKKTEKEQLAKKAEEERLAKKKAEDERLAREKKEKEDERLAKMAEDERLAGEKKEKEDERLAKKAEDERLAREKKEKEDERLAKKAEEDRLSRLKQRELELLKELKPWRGGYMRLVHGKDPTPDVHYLHEKDDYHFVNAVHKYMVRHPELPWDSPEFNPSANIQQNIAEFREIFEREVFDENYELKTREEKNELIELVKGFRFYFADELGRFTLRIFSDKISHITLTDQLAYVLGYEQQQEIHNEDQAKYAVDLAGGVSHLCIYLNSGIIESMIFGNTFANLLQVIAVEGTSGSVVEKDFQSPLFHKIVAREVDVLDVEILIFNGSNLRLEKYLQQGGSISYFEGAPTFQRGYGYFLGIPRQKGAGVGAVLRNLWRYLRPMIAAAKPYATNIAAEVGKEGLERGARVLGEAARGGDVKEALLAEGREGMKTLLDKASSSLQKGRGRRRRKRGTKAEIILKPSDIIHPITSYIDLSKVFVCTEFKLKKIAEDGVVVDMPANAAVGLIQMPGATFIRNLKVHINQREVYDSNQLYSYKVYLDTELSYPAAAKDAYFGVAGYFRDSDPTKVNEKRKKAVEESKSFQAISKLSADIFNQDLYMISNVEIDIELALQSDDFMIHQDAANKDKYTFEIVDCRLIVKTVDLMDGLSLDIARKLDTEPARYGIRKSFMKSLFITGGRYDFSANLFTEEVPRRVVIGLVSNQNYIGHNQKNPFYFNHHNVSATWQLLMNQIIQVRDIELTASGRTYPQYPYNLDYKNNRYARAYHDAQEHLGMACTTESNGISYSMFKTAYCLYVFQMTNAQEDSPGFELIKEGCTAVNIRFTEAVPNEGVTLVAYGEADGLILIDRNRSITSDLTV</sequence>
<reference evidence="2 3" key="1">
    <citation type="submission" date="2024-10" db="EMBL/GenBank/DDBJ databases">
        <authorList>
            <person name="Kim D."/>
        </authorList>
    </citation>
    <scope>NUCLEOTIDE SEQUENCE [LARGE SCALE GENOMIC DNA]</scope>
    <source>
        <strain evidence="2">Taebaek</strain>
    </source>
</reference>
<feature type="region of interest" description="Disordered" evidence="1">
    <location>
        <begin position="23"/>
        <end position="60"/>
    </location>
</feature>
<name>A0ABD2JQB9_HETSC</name>
<comment type="caution">
    <text evidence="2">The sequence shown here is derived from an EMBL/GenBank/DDBJ whole genome shotgun (WGS) entry which is preliminary data.</text>
</comment>
<dbReference type="CDD" id="cd22265">
    <property type="entry name" value="UDM1_RNF168"/>
    <property type="match status" value="1"/>
</dbReference>
<feature type="compositionally biased region" description="Basic and acidic residues" evidence="1">
    <location>
        <begin position="325"/>
        <end position="512"/>
    </location>
</feature>
<accession>A0ABD2JQB9</accession>
<proteinExistence type="predicted"/>
<dbReference type="PANTHER" id="PTHR34491">
    <property type="entry name" value="A-TYPE INCLUSION PROTEIN, PUTATIVE-RELATED"/>
    <property type="match status" value="1"/>
</dbReference>
<evidence type="ECO:0000256" key="1">
    <source>
        <dbReference type="SAM" id="MobiDB-lite"/>
    </source>
</evidence>
<organism evidence="2 3">
    <name type="scientific">Heterodera schachtii</name>
    <name type="common">Sugarbeet cyst nematode worm</name>
    <name type="synonym">Tylenchus schachtii</name>
    <dbReference type="NCBI Taxonomy" id="97005"/>
    <lineage>
        <taxon>Eukaryota</taxon>
        <taxon>Metazoa</taxon>
        <taxon>Ecdysozoa</taxon>
        <taxon>Nematoda</taxon>
        <taxon>Chromadorea</taxon>
        <taxon>Rhabditida</taxon>
        <taxon>Tylenchina</taxon>
        <taxon>Tylenchomorpha</taxon>
        <taxon>Tylenchoidea</taxon>
        <taxon>Heteroderidae</taxon>
        <taxon>Heteroderinae</taxon>
        <taxon>Heterodera</taxon>
    </lineage>
</organism>
<evidence type="ECO:0000313" key="3">
    <source>
        <dbReference type="Proteomes" id="UP001620645"/>
    </source>
</evidence>
<evidence type="ECO:0000313" key="2">
    <source>
        <dbReference type="EMBL" id="KAL3092831.1"/>
    </source>
</evidence>